<proteinExistence type="predicted"/>
<dbReference type="Pfam" id="PF01548">
    <property type="entry name" value="DEDD_Tnp_IS110"/>
    <property type="match status" value="1"/>
</dbReference>
<sequence length="111" mass="12214">MPVVGIEVSKATRAVCYRAQEHVQYLAVSNGKAGFQPLVAACGAHCQFVMEATGTYHLALAYYLPAQGGQVAVLNPLVIKRFIQLHLSKGKSDRNEAQRRLRYGQQQSLKV</sequence>
<dbReference type="Proteomes" id="UP000177506">
    <property type="component" value="Unassembled WGS sequence"/>
</dbReference>
<dbReference type="GO" id="GO:0006313">
    <property type="term" value="P:DNA transposition"/>
    <property type="evidence" value="ECO:0007669"/>
    <property type="project" value="InterPro"/>
</dbReference>
<dbReference type="OrthoDB" id="964423at2"/>
<dbReference type="InterPro" id="IPR002525">
    <property type="entry name" value="Transp_IS110-like_N"/>
</dbReference>
<evidence type="ECO:0000313" key="4">
    <source>
        <dbReference type="Proteomes" id="UP000177506"/>
    </source>
</evidence>
<comment type="caution">
    <text evidence="3">The sequence shown here is derived from an EMBL/GenBank/DDBJ whole genome shotgun (WGS) entry which is preliminary data.</text>
</comment>
<name>A0A1G1TJ08_9BACT</name>
<dbReference type="RefSeq" id="WP_070742492.1">
    <property type="nucleotide sequence ID" value="NZ_MDZA01000110.1"/>
</dbReference>
<dbReference type="AlphaFoldDB" id="A0A1G1TJ08"/>
<reference evidence="3 4" key="1">
    <citation type="submission" date="2016-08" db="EMBL/GenBank/DDBJ databases">
        <title>Hymenobacter coccineus sp. nov., Hymenobacter lapidarius sp. nov. and Hymenobacter glacialis sp. nov., isolated from Antarctic soil.</title>
        <authorList>
            <person name="Sedlacek I."/>
            <person name="Kralova S."/>
            <person name="Kyrova K."/>
            <person name="Maslanova I."/>
            <person name="Stankova E."/>
            <person name="Vrbovska V."/>
            <person name="Nemec M."/>
            <person name="Bartak M."/>
            <person name="Svec P."/>
            <person name="Busse H.-J."/>
            <person name="Pantucek R."/>
        </authorList>
    </citation>
    <scope>NUCLEOTIDE SEQUENCE [LARGE SCALE GENOMIC DNA]</scope>
    <source>
        <strain evidence="3 4">CCM 8649</strain>
    </source>
</reference>
<feature type="compositionally biased region" description="Basic and acidic residues" evidence="1">
    <location>
        <begin position="90"/>
        <end position="99"/>
    </location>
</feature>
<evidence type="ECO:0000259" key="2">
    <source>
        <dbReference type="Pfam" id="PF01548"/>
    </source>
</evidence>
<dbReference type="GO" id="GO:0004803">
    <property type="term" value="F:transposase activity"/>
    <property type="evidence" value="ECO:0007669"/>
    <property type="project" value="InterPro"/>
</dbReference>
<dbReference type="PANTHER" id="PTHR33055">
    <property type="entry name" value="TRANSPOSASE FOR INSERTION SEQUENCE ELEMENT IS1111A"/>
    <property type="match status" value="1"/>
</dbReference>
<dbReference type="EMBL" id="MDZA01000110">
    <property type="protein sequence ID" value="OGX90859.1"/>
    <property type="molecule type" value="Genomic_DNA"/>
</dbReference>
<accession>A0A1G1TJ08</accession>
<evidence type="ECO:0000313" key="3">
    <source>
        <dbReference type="EMBL" id="OGX90859.1"/>
    </source>
</evidence>
<dbReference type="PANTHER" id="PTHR33055:SF17">
    <property type="entry name" value="THIRD ORF IN TRANSPOSON ISC1491"/>
    <property type="match status" value="1"/>
</dbReference>
<evidence type="ECO:0000256" key="1">
    <source>
        <dbReference type="SAM" id="MobiDB-lite"/>
    </source>
</evidence>
<gene>
    <name evidence="3" type="ORF">BEN49_05905</name>
</gene>
<dbReference type="InterPro" id="IPR047650">
    <property type="entry name" value="Transpos_IS110"/>
</dbReference>
<keyword evidence="4" id="KW-1185">Reference proteome</keyword>
<feature type="domain" description="Transposase IS110-like N-terminal" evidence="2">
    <location>
        <begin position="4"/>
        <end position="98"/>
    </location>
</feature>
<organism evidence="3 4">
    <name type="scientific">Hymenobacter coccineus</name>
    <dbReference type="NCBI Taxonomy" id="1908235"/>
    <lineage>
        <taxon>Bacteria</taxon>
        <taxon>Pseudomonadati</taxon>
        <taxon>Bacteroidota</taxon>
        <taxon>Cytophagia</taxon>
        <taxon>Cytophagales</taxon>
        <taxon>Hymenobacteraceae</taxon>
        <taxon>Hymenobacter</taxon>
    </lineage>
</organism>
<dbReference type="GO" id="GO:0003677">
    <property type="term" value="F:DNA binding"/>
    <property type="evidence" value="ECO:0007669"/>
    <property type="project" value="InterPro"/>
</dbReference>
<feature type="region of interest" description="Disordered" evidence="1">
    <location>
        <begin position="90"/>
        <end position="111"/>
    </location>
</feature>
<protein>
    <recommendedName>
        <fullName evidence="2">Transposase IS110-like N-terminal domain-containing protein</fullName>
    </recommendedName>
</protein>